<dbReference type="Gramene" id="rna14671">
    <property type="protein sequence ID" value="RHN66634.1"/>
    <property type="gene ID" value="gene14671"/>
</dbReference>
<dbReference type="EMBL" id="CM001219">
    <property type="protein sequence ID" value="AES70018.1"/>
    <property type="molecule type" value="Genomic_DNA"/>
</dbReference>
<dbReference type="HOGENOM" id="CLU_2349934_0_0_1"/>
<evidence type="ECO:0000313" key="6">
    <source>
        <dbReference type="Proteomes" id="UP000265566"/>
    </source>
</evidence>
<keyword evidence="1" id="KW-1133">Transmembrane helix</keyword>
<evidence type="ECO:0000256" key="1">
    <source>
        <dbReference type="SAM" id="Phobius"/>
    </source>
</evidence>
<reference evidence="4" key="3">
    <citation type="submission" date="2015-04" db="UniProtKB">
        <authorList>
            <consortium name="EnsemblPlants"/>
        </authorList>
    </citation>
    <scope>IDENTIFICATION</scope>
    <source>
        <strain evidence="4">cv. Jemalong A17</strain>
    </source>
</reference>
<evidence type="ECO:0000313" key="3">
    <source>
        <dbReference type="EMBL" id="RHN66634.1"/>
    </source>
</evidence>
<dbReference type="EMBL" id="PSQE01000003">
    <property type="protein sequence ID" value="RHN66634.1"/>
    <property type="molecule type" value="Genomic_DNA"/>
</dbReference>
<name>G7J181_MEDTR</name>
<reference evidence="2 5" key="2">
    <citation type="journal article" date="2014" name="BMC Genomics">
        <title>An improved genome release (version Mt4.0) for the model legume Medicago truncatula.</title>
        <authorList>
            <person name="Tang H."/>
            <person name="Krishnakumar V."/>
            <person name="Bidwell S."/>
            <person name="Rosen B."/>
            <person name="Chan A."/>
            <person name="Zhou S."/>
            <person name="Gentzbittel L."/>
            <person name="Childs K.L."/>
            <person name="Yandell M."/>
            <person name="Gundlach H."/>
            <person name="Mayer K.F."/>
            <person name="Schwartz D.C."/>
            <person name="Town C.D."/>
        </authorList>
    </citation>
    <scope>GENOME REANNOTATION</scope>
    <source>
        <strain evidence="4 5">cv. Jemalong A17</strain>
    </source>
</reference>
<evidence type="ECO:0000313" key="2">
    <source>
        <dbReference type="EMBL" id="AES70018.1"/>
    </source>
</evidence>
<evidence type="ECO:0000313" key="5">
    <source>
        <dbReference type="Proteomes" id="UP000002051"/>
    </source>
</evidence>
<feature type="transmembrane region" description="Helical" evidence="1">
    <location>
        <begin position="76"/>
        <end position="94"/>
    </location>
</feature>
<reference evidence="6" key="4">
    <citation type="journal article" date="2018" name="Nat. Plants">
        <title>Whole-genome landscape of Medicago truncatula symbiotic genes.</title>
        <authorList>
            <person name="Pecrix Y."/>
            <person name="Staton S.E."/>
            <person name="Sallet E."/>
            <person name="Lelandais-Briere C."/>
            <person name="Moreau S."/>
            <person name="Carrere S."/>
            <person name="Blein T."/>
            <person name="Jardinaud M.F."/>
            <person name="Latrasse D."/>
            <person name="Zouine M."/>
            <person name="Zahm M."/>
            <person name="Kreplak J."/>
            <person name="Mayjonade B."/>
            <person name="Satge C."/>
            <person name="Perez M."/>
            <person name="Cauet S."/>
            <person name="Marande W."/>
            <person name="Chantry-Darmon C."/>
            <person name="Lopez-Roques C."/>
            <person name="Bouchez O."/>
            <person name="Berard A."/>
            <person name="Debelle F."/>
            <person name="Munos S."/>
            <person name="Bendahmane A."/>
            <person name="Berges H."/>
            <person name="Niebel A."/>
            <person name="Buitink J."/>
            <person name="Frugier F."/>
            <person name="Benhamed M."/>
            <person name="Crespi M."/>
            <person name="Gouzy J."/>
            <person name="Gamas P."/>
        </authorList>
    </citation>
    <scope>NUCLEOTIDE SEQUENCE [LARGE SCALE GENOMIC DNA]</scope>
    <source>
        <strain evidence="6">cv. Jemalong A17</strain>
    </source>
</reference>
<organism evidence="2 5">
    <name type="scientific">Medicago truncatula</name>
    <name type="common">Barrel medic</name>
    <name type="synonym">Medicago tribuloides</name>
    <dbReference type="NCBI Taxonomy" id="3880"/>
    <lineage>
        <taxon>Eukaryota</taxon>
        <taxon>Viridiplantae</taxon>
        <taxon>Streptophyta</taxon>
        <taxon>Embryophyta</taxon>
        <taxon>Tracheophyta</taxon>
        <taxon>Spermatophyta</taxon>
        <taxon>Magnoliopsida</taxon>
        <taxon>eudicotyledons</taxon>
        <taxon>Gunneridae</taxon>
        <taxon>Pentapetalae</taxon>
        <taxon>rosids</taxon>
        <taxon>fabids</taxon>
        <taxon>Fabales</taxon>
        <taxon>Fabaceae</taxon>
        <taxon>Papilionoideae</taxon>
        <taxon>50 kb inversion clade</taxon>
        <taxon>NPAAA clade</taxon>
        <taxon>Hologalegina</taxon>
        <taxon>IRL clade</taxon>
        <taxon>Trifolieae</taxon>
        <taxon>Medicago</taxon>
    </lineage>
</organism>
<dbReference type="Proteomes" id="UP000265566">
    <property type="component" value="Chromosome 3"/>
</dbReference>
<reference evidence="2 5" key="1">
    <citation type="journal article" date="2011" name="Nature">
        <title>The Medicago genome provides insight into the evolution of rhizobial symbioses.</title>
        <authorList>
            <person name="Young N.D."/>
            <person name="Debelle F."/>
            <person name="Oldroyd G.E."/>
            <person name="Geurts R."/>
            <person name="Cannon S.B."/>
            <person name="Udvardi M.K."/>
            <person name="Benedito V.A."/>
            <person name="Mayer K.F."/>
            <person name="Gouzy J."/>
            <person name="Schoof H."/>
            <person name="Van de Peer Y."/>
            <person name="Proost S."/>
            <person name="Cook D.R."/>
            <person name="Meyers B.C."/>
            <person name="Spannagl M."/>
            <person name="Cheung F."/>
            <person name="De Mita S."/>
            <person name="Krishnakumar V."/>
            <person name="Gundlach H."/>
            <person name="Zhou S."/>
            <person name="Mudge J."/>
            <person name="Bharti A.K."/>
            <person name="Murray J.D."/>
            <person name="Naoumkina M.A."/>
            <person name="Rosen B."/>
            <person name="Silverstein K.A."/>
            <person name="Tang H."/>
            <person name="Rombauts S."/>
            <person name="Zhao P.X."/>
            <person name="Zhou P."/>
            <person name="Barbe V."/>
            <person name="Bardou P."/>
            <person name="Bechner M."/>
            <person name="Bellec A."/>
            <person name="Berger A."/>
            <person name="Berges H."/>
            <person name="Bidwell S."/>
            <person name="Bisseling T."/>
            <person name="Choisne N."/>
            <person name="Couloux A."/>
            <person name="Denny R."/>
            <person name="Deshpande S."/>
            <person name="Dai X."/>
            <person name="Doyle J.J."/>
            <person name="Dudez A.M."/>
            <person name="Farmer A.D."/>
            <person name="Fouteau S."/>
            <person name="Franken C."/>
            <person name="Gibelin C."/>
            <person name="Gish J."/>
            <person name="Goldstein S."/>
            <person name="Gonzalez A.J."/>
            <person name="Green P.J."/>
            <person name="Hallab A."/>
            <person name="Hartog M."/>
            <person name="Hua A."/>
            <person name="Humphray S.J."/>
            <person name="Jeong D.H."/>
            <person name="Jing Y."/>
            <person name="Jocker A."/>
            <person name="Kenton S.M."/>
            <person name="Kim D.J."/>
            <person name="Klee K."/>
            <person name="Lai H."/>
            <person name="Lang C."/>
            <person name="Lin S."/>
            <person name="Macmil S.L."/>
            <person name="Magdelenat G."/>
            <person name="Matthews L."/>
            <person name="McCorrison J."/>
            <person name="Monaghan E.L."/>
            <person name="Mun J.H."/>
            <person name="Najar F.Z."/>
            <person name="Nicholson C."/>
            <person name="Noirot C."/>
            <person name="O'Bleness M."/>
            <person name="Paule C.R."/>
            <person name="Poulain J."/>
            <person name="Prion F."/>
            <person name="Qin B."/>
            <person name="Qu C."/>
            <person name="Retzel E.F."/>
            <person name="Riddle C."/>
            <person name="Sallet E."/>
            <person name="Samain S."/>
            <person name="Samson N."/>
            <person name="Sanders I."/>
            <person name="Saurat O."/>
            <person name="Scarpelli C."/>
            <person name="Schiex T."/>
            <person name="Segurens B."/>
            <person name="Severin A.J."/>
            <person name="Sherrier D.J."/>
            <person name="Shi R."/>
            <person name="Sims S."/>
            <person name="Singer S.R."/>
            <person name="Sinharoy S."/>
            <person name="Sterck L."/>
            <person name="Viollet A."/>
            <person name="Wang B.B."/>
            <person name="Wang K."/>
            <person name="Wang M."/>
            <person name="Wang X."/>
            <person name="Warfsmann J."/>
            <person name="Weissenbach J."/>
            <person name="White D.D."/>
            <person name="White J.D."/>
            <person name="Wiley G.B."/>
            <person name="Wincker P."/>
            <person name="Xing Y."/>
            <person name="Yang L."/>
            <person name="Yao Z."/>
            <person name="Ying F."/>
            <person name="Zhai J."/>
            <person name="Zhou L."/>
            <person name="Zuber A."/>
            <person name="Denarie J."/>
            <person name="Dixon R.A."/>
            <person name="May G.D."/>
            <person name="Schwartz D.C."/>
            <person name="Rogers J."/>
            <person name="Quetier F."/>
            <person name="Town C.D."/>
            <person name="Roe B.A."/>
        </authorList>
    </citation>
    <scope>NUCLEOTIDE SEQUENCE [LARGE SCALE GENOMIC DNA]</scope>
    <source>
        <strain evidence="2">A17</strain>
        <strain evidence="4 5">cv. Jemalong A17</strain>
    </source>
</reference>
<evidence type="ECO:0000313" key="4">
    <source>
        <dbReference type="EnsemblPlants" id="AES70018"/>
    </source>
</evidence>
<dbReference type="EnsemblPlants" id="AES70018">
    <property type="protein sequence ID" value="AES70018"/>
    <property type="gene ID" value="MTR_3g044810"/>
</dbReference>
<dbReference type="AlphaFoldDB" id="G7J181"/>
<keyword evidence="1 2" id="KW-0812">Transmembrane</keyword>
<dbReference type="PaxDb" id="3880-AES70018"/>
<accession>G7J181</accession>
<reference evidence="3" key="5">
    <citation type="journal article" date="2018" name="Nat. Plants">
        <title>Whole-genome landscape of Medicago truncatula symbiotic genes.</title>
        <authorList>
            <person name="Pecrix Y."/>
            <person name="Gamas P."/>
            <person name="Carrere S."/>
        </authorList>
    </citation>
    <scope>NUCLEOTIDE SEQUENCE</scope>
    <source>
        <tissue evidence="3">Leaves</tissue>
    </source>
</reference>
<keyword evidence="5" id="KW-1185">Reference proteome</keyword>
<proteinExistence type="predicted"/>
<dbReference type="Proteomes" id="UP000002051">
    <property type="component" value="Chromosome 3"/>
</dbReference>
<protein>
    <submittedName>
        <fullName evidence="2">Transmembrane protein, putative</fullName>
    </submittedName>
</protein>
<gene>
    <name evidence="2" type="ordered locus">MTR_3g044810</name>
    <name evidence="3" type="ORF">MtrunA17_Chr3g0093441</name>
</gene>
<sequence length="97" mass="11096">MAPPVVWKIGDRLCEEAEAVLDEEEAVKESIWVECEEEMVRCLVSDGWGERVGGGDDDKRKKKKKRVLILEKRKRVCCVLLSAAVLFPYARVSIFKE</sequence>
<keyword evidence="1" id="KW-0472">Membrane</keyword>